<feature type="domain" description="C2H2-type" evidence="7">
    <location>
        <begin position="841"/>
        <end position="865"/>
    </location>
</feature>
<evidence type="ECO:0000256" key="6">
    <source>
        <dbReference type="SAM" id="MobiDB-lite"/>
    </source>
</evidence>
<dbReference type="GO" id="GO:0008270">
    <property type="term" value="F:zinc ion binding"/>
    <property type="evidence" value="ECO:0007669"/>
    <property type="project" value="UniProtKB-KW"/>
</dbReference>
<accession>A0A915LW83</accession>
<reference evidence="9" key="1">
    <citation type="submission" date="2022-11" db="UniProtKB">
        <authorList>
            <consortium name="WormBaseParasite"/>
        </authorList>
    </citation>
    <scope>IDENTIFICATION</scope>
</reference>
<dbReference type="SMART" id="SM00355">
    <property type="entry name" value="ZnF_C2H2"/>
    <property type="match status" value="16"/>
</dbReference>
<dbReference type="WBParaSite" id="scaffold1811_cov234.g3685">
    <property type="protein sequence ID" value="scaffold1811_cov234.g3685"/>
    <property type="gene ID" value="scaffold1811_cov234.g3685"/>
</dbReference>
<keyword evidence="2" id="KW-0677">Repeat</keyword>
<dbReference type="InterPro" id="IPR013087">
    <property type="entry name" value="Znf_C2H2_type"/>
</dbReference>
<keyword evidence="8" id="KW-1185">Reference proteome</keyword>
<name>A0A915LW83_MELJA</name>
<feature type="region of interest" description="Disordered" evidence="6">
    <location>
        <begin position="1"/>
        <end position="24"/>
    </location>
</feature>
<evidence type="ECO:0000313" key="9">
    <source>
        <dbReference type="WBParaSite" id="scaffold1811_cov234.g3685"/>
    </source>
</evidence>
<dbReference type="InterPro" id="IPR050688">
    <property type="entry name" value="Zinc_finger/UBP_domain"/>
</dbReference>
<sequence>MSFNQEGRDLDEENPSDFGLRRSKRNKYHLDVAAVIKSGGCSSSGRNYSPPAKRKWASRRPGILQTPILREESATQQQKVSPRRNDKRKQLEKPVALEKEKIINKELECQKYGKEDKQNNQIEQLSNTDAEGSLLKQKPEIKAQQGDVVRNNSTLTDAIIEDESESTELVVPTEFLQSPVFSDQSSCQLIGEFKRVRKVPDIKVEYMLTDGSNTFGGSSCPRCPAIFESRVGLTNHIKLHGSKKVLPCEICDFSCTNKKTMRQHRRVHGLIRRRRNPALILDANLIMEDVQQNIRSRIDLNIKMEEARGEDSCEEPIIVISSLDEINAAGNADLLTTRQPYGDTCFPCGSNGEDVMPVLEQIMPTSNNLHISTGKELTISDLDMKTGKGENKIYIAQNKRREEKKGNKRLLNLDAIEGLKDLDENSLYIKKESNSTKIYDRNTVHCPKCPFRTQSRLRLAPHMAGHERQDQTIFVIFKNESSGLLRRHCQMHENDGVICKWPPDYVGAPSLSKSNNRHGSPQKKQIIKTECNVHNGNRNFINSQKKALYGNFSCRWCAFLFWSGPAGLLLHKLRHHPRMDKQRSVLYKELLLERLNWKPPKPEIKNNVISPIINDSPAFDLSNDEDQEPRITTPRNFPYRCRHCPYSTDQILRLQKHENKHIFKAEHCCQQCSYSCRSMHILMQHSRLHEVEPTSSSTTSLSSFRFPEAGTSSCENQQMPSDDFHQEDVQQHFTPSSPRKEFFRRRETNFCPHCPYKSKHNCDMKAHLKMHVERRKFACRHCTYSTMRQNALISHEKLHQIRLTDKGACRRVKWIYAKENGERSAHLGWRMRILRSGWHFYRCSIVECGAEFAFCAELVQHSRHHHLAWWKKKNEIVARTKNLIRCTICGFRTSLEMRMRDHEAVHQNDGCKNVRSVGGVFNCRECPYSTANYAKFWNHRQKHKRTNRFACSLCSFSSGSIQCYIEHSKLHGILKIESEEAVDKATNDVKFEAIGMNGDNIEVPEDDGNNVSSSSTSLDQLKSDDLPIFKKQKFQEQFGAIIPIIGHLRNAHLVKETGESGIRPYSCNLCTFRCFSAESLHSHLSLHSRSFTSKNVDRNDDQFKTSSNPYQCSHCNFKCIELDSFLLHRKEHVQLLQQRLMTIIKRSANDNALVKENKTRFSRSARFDRHHFCSKCSFKCDSLQAFSLHMEHHQSNHKDIFNCSICDYSSNTKAVVIFHEKNHHLDVPLTSLCQKIKLQQEENNKPVSLPEVVHDIF</sequence>
<keyword evidence="3 5" id="KW-0863">Zinc-finger</keyword>
<evidence type="ECO:0000256" key="1">
    <source>
        <dbReference type="ARBA" id="ARBA00022723"/>
    </source>
</evidence>
<dbReference type="SUPFAM" id="SSF57667">
    <property type="entry name" value="beta-beta-alpha zinc fingers"/>
    <property type="match status" value="1"/>
</dbReference>
<evidence type="ECO:0000259" key="7">
    <source>
        <dbReference type="PROSITE" id="PS50157"/>
    </source>
</evidence>
<feature type="domain" description="C2H2-type" evidence="7">
    <location>
        <begin position="777"/>
        <end position="799"/>
    </location>
</feature>
<feature type="region of interest" description="Disordered" evidence="6">
    <location>
        <begin position="690"/>
        <end position="716"/>
    </location>
</feature>
<proteinExistence type="predicted"/>
<dbReference type="GO" id="GO:0005634">
    <property type="term" value="C:nucleus"/>
    <property type="evidence" value="ECO:0007669"/>
    <property type="project" value="TreeGrafter"/>
</dbReference>
<dbReference type="PANTHER" id="PTHR24403:SF67">
    <property type="entry name" value="FI01116P-RELATED"/>
    <property type="match status" value="1"/>
</dbReference>
<dbReference type="InterPro" id="IPR036236">
    <property type="entry name" value="Znf_C2H2_sf"/>
</dbReference>
<dbReference type="PROSITE" id="PS50157">
    <property type="entry name" value="ZINC_FINGER_C2H2_2"/>
    <property type="match status" value="3"/>
</dbReference>
<keyword evidence="1" id="KW-0479">Metal-binding</keyword>
<keyword evidence="4" id="KW-0862">Zinc</keyword>
<evidence type="ECO:0000256" key="5">
    <source>
        <dbReference type="PROSITE-ProRule" id="PRU00042"/>
    </source>
</evidence>
<organism evidence="8 9">
    <name type="scientific">Meloidogyne javanica</name>
    <name type="common">Root-knot nematode worm</name>
    <dbReference type="NCBI Taxonomy" id="6303"/>
    <lineage>
        <taxon>Eukaryota</taxon>
        <taxon>Metazoa</taxon>
        <taxon>Ecdysozoa</taxon>
        <taxon>Nematoda</taxon>
        <taxon>Chromadorea</taxon>
        <taxon>Rhabditida</taxon>
        <taxon>Tylenchina</taxon>
        <taxon>Tylenchomorpha</taxon>
        <taxon>Tylenchoidea</taxon>
        <taxon>Meloidogynidae</taxon>
        <taxon>Meloidogyninae</taxon>
        <taxon>Meloidogyne</taxon>
        <taxon>Meloidogyne incognita group</taxon>
    </lineage>
</organism>
<evidence type="ECO:0000256" key="2">
    <source>
        <dbReference type="ARBA" id="ARBA00022737"/>
    </source>
</evidence>
<feature type="domain" description="C2H2-type" evidence="7">
    <location>
        <begin position="218"/>
        <end position="245"/>
    </location>
</feature>
<dbReference type="PANTHER" id="PTHR24403">
    <property type="entry name" value="ZINC FINGER PROTEIN"/>
    <property type="match status" value="1"/>
</dbReference>
<evidence type="ECO:0000256" key="3">
    <source>
        <dbReference type="ARBA" id="ARBA00022771"/>
    </source>
</evidence>
<dbReference type="Proteomes" id="UP000887561">
    <property type="component" value="Unplaced"/>
</dbReference>
<protein>
    <submittedName>
        <fullName evidence="9">C2H2-type domain-containing protein</fullName>
    </submittedName>
</protein>
<dbReference type="GO" id="GO:0010468">
    <property type="term" value="P:regulation of gene expression"/>
    <property type="evidence" value="ECO:0007669"/>
    <property type="project" value="TreeGrafter"/>
</dbReference>
<evidence type="ECO:0000313" key="8">
    <source>
        <dbReference type="Proteomes" id="UP000887561"/>
    </source>
</evidence>
<dbReference type="Gene3D" id="3.30.160.60">
    <property type="entry name" value="Classic Zinc Finger"/>
    <property type="match status" value="6"/>
</dbReference>
<dbReference type="PROSITE" id="PS00028">
    <property type="entry name" value="ZINC_FINGER_C2H2_1"/>
    <property type="match status" value="5"/>
</dbReference>
<feature type="compositionally biased region" description="Low complexity" evidence="6">
    <location>
        <begin position="694"/>
        <end position="703"/>
    </location>
</feature>
<dbReference type="AlphaFoldDB" id="A0A915LW83"/>
<evidence type="ECO:0000256" key="4">
    <source>
        <dbReference type="ARBA" id="ARBA00022833"/>
    </source>
</evidence>
<feature type="region of interest" description="Disordered" evidence="6">
    <location>
        <begin position="38"/>
        <end position="95"/>
    </location>
</feature>